<dbReference type="PANTHER" id="PTHR24345:SF91">
    <property type="entry name" value="SERINE_THREONINE-PROTEIN KINASE PLK4"/>
    <property type="match status" value="1"/>
</dbReference>
<evidence type="ECO:0000256" key="6">
    <source>
        <dbReference type="PROSITE-ProRule" id="PRU10141"/>
    </source>
</evidence>
<accession>S4RC79</accession>
<protein>
    <recommendedName>
        <fullName evidence="8">Protein kinase domain-containing protein</fullName>
    </recommendedName>
</protein>
<keyword evidence="1" id="KW-0723">Serine/threonine-protein kinase</keyword>
<dbReference type="PANTHER" id="PTHR24345">
    <property type="entry name" value="SERINE/THREONINE-PROTEIN KINASE PLK"/>
    <property type="match status" value="1"/>
</dbReference>
<dbReference type="OMA" id="MGPWTDI"/>
<feature type="domain" description="Protein kinase" evidence="8">
    <location>
        <begin position="13"/>
        <end position="266"/>
    </location>
</feature>
<dbReference type="PROSITE" id="PS00107">
    <property type="entry name" value="PROTEIN_KINASE_ATP"/>
    <property type="match status" value="1"/>
</dbReference>
<organism evidence="9">
    <name type="scientific">Petromyzon marinus</name>
    <name type="common">Sea lamprey</name>
    <dbReference type="NCBI Taxonomy" id="7757"/>
    <lineage>
        <taxon>Eukaryota</taxon>
        <taxon>Metazoa</taxon>
        <taxon>Chordata</taxon>
        <taxon>Craniata</taxon>
        <taxon>Vertebrata</taxon>
        <taxon>Cyclostomata</taxon>
        <taxon>Hyperoartia</taxon>
        <taxon>Petromyzontiformes</taxon>
        <taxon>Petromyzontidae</taxon>
        <taxon>Petromyzon</taxon>
    </lineage>
</organism>
<name>S4RC79_PETMA</name>
<evidence type="ECO:0000256" key="5">
    <source>
        <dbReference type="ARBA" id="ARBA00022840"/>
    </source>
</evidence>
<keyword evidence="3 6" id="KW-0547">Nucleotide-binding</keyword>
<evidence type="ECO:0000256" key="2">
    <source>
        <dbReference type="ARBA" id="ARBA00022679"/>
    </source>
</evidence>
<dbReference type="FunFam" id="1.10.510.10:FF:000571">
    <property type="entry name" value="Maternal embryonic leucine zipper kinase"/>
    <property type="match status" value="1"/>
</dbReference>
<reference evidence="9" key="2">
    <citation type="submission" date="2025-09" db="UniProtKB">
        <authorList>
            <consortium name="Ensembl"/>
        </authorList>
    </citation>
    <scope>IDENTIFICATION</scope>
</reference>
<dbReference type="GeneTree" id="ENSGT00940000156316"/>
<dbReference type="AlphaFoldDB" id="S4RC79"/>
<dbReference type="InterPro" id="IPR011009">
    <property type="entry name" value="Kinase-like_dom_sf"/>
</dbReference>
<dbReference type="FunFam" id="3.30.200.20:FF:000221">
    <property type="entry name" value="Putative serine/threonine-protein kinase PLK4"/>
    <property type="match status" value="1"/>
</dbReference>
<dbReference type="InterPro" id="IPR008266">
    <property type="entry name" value="Tyr_kinase_AS"/>
</dbReference>
<feature type="region of interest" description="Disordered" evidence="7">
    <location>
        <begin position="271"/>
        <end position="302"/>
    </location>
</feature>
<evidence type="ECO:0000256" key="3">
    <source>
        <dbReference type="ARBA" id="ARBA00022741"/>
    </source>
</evidence>
<dbReference type="PIRSF" id="PIRSF000654">
    <property type="entry name" value="Integrin-linked_kinase"/>
    <property type="match status" value="1"/>
</dbReference>
<dbReference type="Ensembl" id="ENSPMAT00000002824.1">
    <property type="protein sequence ID" value="ENSPMAP00000002811.1"/>
    <property type="gene ID" value="ENSPMAG00000002574.1"/>
</dbReference>
<dbReference type="GO" id="GO:0005634">
    <property type="term" value="C:nucleus"/>
    <property type="evidence" value="ECO:0007669"/>
    <property type="project" value="TreeGrafter"/>
</dbReference>
<evidence type="ECO:0000259" key="8">
    <source>
        <dbReference type="PROSITE" id="PS50011"/>
    </source>
</evidence>
<dbReference type="STRING" id="7757.ENSPMAP00000002811"/>
<evidence type="ECO:0000256" key="4">
    <source>
        <dbReference type="ARBA" id="ARBA00022777"/>
    </source>
</evidence>
<dbReference type="Pfam" id="PF00069">
    <property type="entry name" value="Pkinase"/>
    <property type="match status" value="1"/>
</dbReference>
<proteinExistence type="predicted"/>
<dbReference type="Gene3D" id="1.10.510.10">
    <property type="entry name" value="Transferase(Phosphotransferase) domain 1"/>
    <property type="match status" value="1"/>
</dbReference>
<keyword evidence="5 6" id="KW-0067">ATP-binding</keyword>
<evidence type="ECO:0000313" key="9">
    <source>
        <dbReference type="Ensembl" id="ENSPMAP00000002811.1"/>
    </source>
</evidence>
<evidence type="ECO:0000256" key="1">
    <source>
        <dbReference type="ARBA" id="ARBA00022527"/>
    </source>
</evidence>
<feature type="compositionally biased region" description="Polar residues" evidence="7">
    <location>
        <begin position="292"/>
        <end position="302"/>
    </location>
</feature>
<dbReference type="SUPFAM" id="SSF56112">
    <property type="entry name" value="Protein kinase-like (PK-like)"/>
    <property type="match status" value="1"/>
</dbReference>
<keyword evidence="4" id="KW-0418">Kinase</keyword>
<sequence>EVTCSGKKIPKDFQVMNLLGKGSFACVYRARSCHTGIEVAIKMIDKQAMRRAGMVDRVRAEVEIHSQLKHPAILEMYGCFEDDNYVYLVLEMCHNGEMSRYLKNQGRPFTEEQEARQFLREISSGLLYLHAHGVIHRDLTLANLLLASDMSTRIADFGLAARLPLPGESRLTVCGTPNYMSPEVASRGPHGTPADAWALGCAAYAMLVGRPPFQASAVPATLARVLARFELPPTLSPAARDLLRRLLRRDPGKRPGLPAVLEHPFLADGGGETTAGLMAGPPLRPGDEGSLDSGNATMTAPV</sequence>
<dbReference type="GO" id="GO:0005524">
    <property type="term" value="F:ATP binding"/>
    <property type="evidence" value="ECO:0007669"/>
    <property type="project" value="UniProtKB-UniRule"/>
</dbReference>
<dbReference type="InterPro" id="IPR017441">
    <property type="entry name" value="Protein_kinase_ATP_BS"/>
</dbReference>
<dbReference type="HOGENOM" id="CLU_000288_63_0_1"/>
<feature type="binding site" evidence="6">
    <location>
        <position position="42"/>
    </location>
    <ligand>
        <name>ATP</name>
        <dbReference type="ChEBI" id="CHEBI:30616"/>
    </ligand>
</feature>
<evidence type="ECO:0000256" key="7">
    <source>
        <dbReference type="SAM" id="MobiDB-lite"/>
    </source>
</evidence>
<dbReference type="PROSITE" id="PS00109">
    <property type="entry name" value="PROTEIN_KINASE_TYR"/>
    <property type="match status" value="1"/>
</dbReference>
<keyword evidence="2" id="KW-0808">Transferase</keyword>
<dbReference type="GO" id="GO:0004674">
    <property type="term" value="F:protein serine/threonine kinase activity"/>
    <property type="evidence" value="ECO:0007669"/>
    <property type="project" value="UniProtKB-KW"/>
</dbReference>
<dbReference type="PROSITE" id="PS50011">
    <property type="entry name" value="PROTEIN_KINASE_DOM"/>
    <property type="match status" value="1"/>
</dbReference>
<dbReference type="InterPro" id="IPR000719">
    <property type="entry name" value="Prot_kinase_dom"/>
</dbReference>
<reference evidence="9" key="1">
    <citation type="submission" date="2025-08" db="UniProtKB">
        <authorList>
            <consortium name="Ensembl"/>
        </authorList>
    </citation>
    <scope>IDENTIFICATION</scope>
</reference>